<dbReference type="PANTHER" id="PTHR37023:SF1">
    <property type="entry name" value="ISSOD25 TRANSPOSASE TNPA_ISSOD25"/>
    <property type="match status" value="1"/>
</dbReference>
<feature type="domain" description="Transposase IS801/IS1294" evidence="1">
    <location>
        <begin position="143"/>
        <end position="331"/>
    </location>
</feature>
<evidence type="ECO:0000313" key="3">
    <source>
        <dbReference type="EMBL" id="KTT67951.1"/>
    </source>
</evidence>
<dbReference type="Pfam" id="PF14319">
    <property type="entry name" value="Zn_Tnp_IS91"/>
    <property type="match status" value="1"/>
</dbReference>
<dbReference type="EMBL" id="LDTD01000138">
    <property type="protein sequence ID" value="KTT67951.1"/>
    <property type="molecule type" value="Genomic_DNA"/>
</dbReference>
<name>A0A147HSV3_9SPHN</name>
<reference evidence="3 4" key="1">
    <citation type="journal article" date="2016" name="Front. Microbiol.">
        <title>Genomic Resource of Rice Seed Associated Bacteria.</title>
        <authorList>
            <person name="Midha S."/>
            <person name="Bansal K."/>
            <person name="Sharma S."/>
            <person name="Kumar N."/>
            <person name="Patil P.P."/>
            <person name="Chaudhry V."/>
            <person name="Patil P.B."/>
        </authorList>
    </citation>
    <scope>NUCLEOTIDE SEQUENCE [LARGE SCALE GENOMIC DNA]</scope>
    <source>
        <strain evidence="3 4">NS319</strain>
    </source>
</reference>
<dbReference type="PANTHER" id="PTHR37023">
    <property type="entry name" value="TRANSPOSASE"/>
    <property type="match status" value="1"/>
</dbReference>
<feature type="domain" description="Transposase zinc-binding" evidence="2">
    <location>
        <begin position="10"/>
        <end position="101"/>
    </location>
</feature>
<dbReference type="AlphaFoldDB" id="A0A147HSV3"/>
<organism evidence="3 4">
    <name type="scientific">Sphingomonas sanguinis</name>
    <dbReference type="NCBI Taxonomy" id="33051"/>
    <lineage>
        <taxon>Bacteria</taxon>
        <taxon>Pseudomonadati</taxon>
        <taxon>Pseudomonadota</taxon>
        <taxon>Alphaproteobacteria</taxon>
        <taxon>Sphingomonadales</taxon>
        <taxon>Sphingomonadaceae</taxon>
        <taxon>Sphingomonas</taxon>
    </lineage>
</organism>
<dbReference type="InterPro" id="IPR054832">
    <property type="entry name" value="transpos_IS91"/>
</dbReference>
<dbReference type="PATRIC" id="fig|33051.3.peg.745"/>
<dbReference type="InterPro" id="IPR007069">
    <property type="entry name" value="Transposase_32"/>
</dbReference>
<dbReference type="Pfam" id="PF04986">
    <property type="entry name" value="Y2_Tnp"/>
    <property type="match status" value="1"/>
</dbReference>
<gene>
    <name evidence="3" type="ORF">NS319_16200</name>
</gene>
<evidence type="ECO:0000259" key="2">
    <source>
        <dbReference type="Pfam" id="PF14319"/>
    </source>
</evidence>
<sequence length="397" mass="43982">MRASIEVADIFRAAGPAYRAARAGHLSLDQLKVMSAIEHCRTAVMGGHVEACTDCGHWRVAYNSCRNRHCPRCQGAAARTWLAEREADLLPVGYFHVVFTLPAEVADIALQNKAAVYGLLFQAASGTMTTIAADPKHLGARIGITAVLHTWGSAMTHHPHIHMIVPGGGLSPDGSRWVSSRPAFLLPVRVLGKLFRRLFLTRLMALHDAGRLAFHGSLAHLADRRAFLRHMAPIRKKRWVVYAKPPFAGPETVLAYLSRYTHRVAISNSRLLRLDETGVTFRYKDYRRGGAERQQVMTLAAEEFIRRFLLHVLPKGFHRIRHYGLLAGATRKAHLERARELLGVVQPVAPDAPVEPDDIRPPCPCCGGRMVVVETFERQCQPRAPPAHALLSGMQAS</sequence>
<dbReference type="GO" id="GO:0003677">
    <property type="term" value="F:DNA binding"/>
    <property type="evidence" value="ECO:0007669"/>
    <property type="project" value="InterPro"/>
</dbReference>
<dbReference type="Proteomes" id="UP000072867">
    <property type="component" value="Unassembled WGS sequence"/>
</dbReference>
<comment type="caution">
    <text evidence="3">The sequence shown here is derived from an EMBL/GenBank/DDBJ whole genome shotgun (WGS) entry which is preliminary data.</text>
</comment>
<protein>
    <submittedName>
        <fullName evidence="3">Transposase</fullName>
    </submittedName>
</protein>
<dbReference type="NCBIfam" id="NF033538">
    <property type="entry name" value="transpos_IS91"/>
    <property type="match status" value="1"/>
</dbReference>
<evidence type="ECO:0000313" key="4">
    <source>
        <dbReference type="Proteomes" id="UP000072867"/>
    </source>
</evidence>
<proteinExistence type="predicted"/>
<accession>A0A147HSV3</accession>
<dbReference type="InterPro" id="IPR026889">
    <property type="entry name" value="Zn_Tnp"/>
</dbReference>
<dbReference type="GO" id="GO:0004803">
    <property type="term" value="F:transposase activity"/>
    <property type="evidence" value="ECO:0007669"/>
    <property type="project" value="InterPro"/>
</dbReference>
<evidence type="ECO:0000259" key="1">
    <source>
        <dbReference type="Pfam" id="PF04986"/>
    </source>
</evidence>
<dbReference type="GO" id="GO:0006313">
    <property type="term" value="P:DNA transposition"/>
    <property type="evidence" value="ECO:0007669"/>
    <property type="project" value="InterPro"/>
</dbReference>
<dbReference type="RefSeq" id="WP_058734536.1">
    <property type="nucleotide sequence ID" value="NZ_CP079203.1"/>
</dbReference>